<protein>
    <submittedName>
        <fullName evidence="1">Uncharacterized protein</fullName>
    </submittedName>
</protein>
<proteinExistence type="predicted"/>
<dbReference type="AlphaFoldDB" id="G2XP09"/>
<name>G2XP09_BOTF4</name>
<dbReference type="EMBL" id="FQ790247">
    <property type="protein sequence ID" value="CCD42615.1"/>
    <property type="molecule type" value="Genomic_DNA"/>
</dbReference>
<reference evidence="2" key="1">
    <citation type="journal article" date="2011" name="PLoS Genet.">
        <title>Genomic analysis of the necrotrophic fungal pathogens Sclerotinia sclerotiorum and Botrytis cinerea.</title>
        <authorList>
            <person name="Amselem J."/>
            <person name="Cuomo C.A."/>
            <person name="van Kan J.A."/>
            <person name="Viaud M."/>
            <person name="Benito E.P."/>
            <person name="Couloux A."/>
            <person name="Coutinho P.M."/>
            <person name="de Vries R.P."/>
            <person name="Dyer P.S."/>
            <person name="Fillinger S."/>
            <person name="Fournier E."/>
            <person name="Gout L."/>
            <person name="Hahn M."/>
            <person name="Kohn L."/>
            <person name="Lapalu N."/>
            <person name="Plummer K.M."/>
            <person name="Pradier J.M."/>
            <person name="Quevillon E."/>
            <person name="Sharon A."/>
            <person name="Simon A."/>
            <person name="ten Have A."/>
            <person name="Tudzynski B."/>
            <person name="Tudzynski P."/>
            <person name="Wincker P."/>
            <person name="Andrew M."/>
            <person name="Anthouard V."/>
            <person name="Beever R.E."/>
            <person name="Beffa R."/>
            <person name="Benoit I."/>
            <person name="Bouzid O."/>
            <person name="Brault B."/>
            <person name="Chen Z."/>
            <person name="Choquer M."/>
            <person name="Collemare J."/>
            <person name="Cotton P."/>
            <person name="Danchin E.G."/>
            <person name="Da Silva C."/>
            <person name="Gautier A."/>
            <person name="Giraud C."/>
            <person name="Giraud T."/>
            <person name="Gonzalez C."/>
            <person name="Grossetete S."/>
            <person name="Guldener U."/>
            <person name="Henrissat B."/>
            <person name="Howlett B.J."/>
            <person name="Kodira C."/>
            <person name="Kretschmer M."/>
            <person name="Lappartient A."/>
            <person name="Leroch M."/>
            <person name="Levis C."/>
            <person name="Mauceli E."/>
            <person name="Neuveglise C."/>
            <person name="Oeser B."/>
            <person name="Pearson M."/>
            <person name="Poulain J."/>
            <person name="Poussereau N."/>
            <person name="Quesneville H."/>
            <person name="Rascle C."/>
            <person name="Schumacher J."/>
            <person name="Segurens B."/>
            <person name="Sexton A."/>
            <person name="Silva E."/>
            <person name="Sirven C."/>
            <person name="Soanes D.M."/>
            <person name="Talbot N.J."/>
            <person name="Templeton M."/>
            <person name="Yandava C."/>
            <person name="Yarden O."/>
            <person name="Zeng Q."/>
            <person name="Rollins J.A."/>
            <person name="Lebrun M.H."/>
            <person name="Dickman M."/>
        </authorList>
    </citation>
    <scope>NUCLEOTIDE SEQUENCE [LARGE SCALE GENOMIC DNA]</scope>
    <source>
        <strain evidence="2">T4</strain>
    </source>
</reference>
<organism evidence="1 2">
    <name type="scientific">Botryotinia fuckeliana (strain T4)</name>
    <name type="common">Noble rot fungus</name>
    <name type="synonym">Botrytis cinerea</name>
    <dbReference type="NCBI Taxonomy" id="999810"/>
    <lineage>
        <taxon>Eukaryota</taxon>
        <taxon>Fungi</taxon>
        <taxon>Dikarya</taxon>
        <taxon>Ascomycota</taxon>
        <taxon>Pezizomycotina</taxon>
        <taxon>Leotiomycetes</taxon>
        <taxon>Helotiales</taxon>
        <taxon>Sclerotiniaceae</taxon>
        <taxon>Botrytis</taxon>
    </lineage>
</organism>
<dbReference type="Proteomes" id="UP000008177">
    <property type="component" value="Unplaced contigs"/>
</dbReference>
<dbReference type="HOGENOM" id="CLU_2903910_0_0_1"/>
<sequence>MTRSGVKARAAFKFSTMSGSQLLPTIGLVYQFAYISAPDEFKETSRRLLLIFRCSRLRIYEN</sequence>
<gene>
    <name evidence="1" type="ORF">BofuT4_uP074170.1</name>
</gene>
<dbReference type="InParanoid" id="G2XP09"/>
<evidence type="ECO:0000313" key="2">
    <source>
        <dbReference type="Proteomes" id="UP000008177"/>
    </source>
</evidence>
<accession>G2XP09</accession>
<evidence type="ECO:0000313" key="1">
    <source>
        <dbReference type="EMBL" id="CCD42615.1"/>
    </source>
</evidence>